<dbReference type="RefSeq" id="XP_002504296.1">
    <property type="nucleotide sequence ID" value="XM_002504250.1"/>
</dbReference>
<feature type="compositionally biased region" description="Basic and acidic residues" evidence="1">
    <location>
        <begin position="78"/>
        <end position="89"/>
    </location>
</feature>
<evidence type="ECO:0000313" key="3">
    <source>
        <dbReference type="EMBL" id="ACO65554.1"/>
    </source>
</evidence>
<evidence type="ECO:0000313" key="4">
    <source>
        <dbReference type="Proteomes" id="UP000002009"/>
    </source>
</evidence>
<dbReference type="EMBL" id="CP001329">
    <property type="protein sequence ID" value="ACO65554.1"/>
    <property type="molecule type" value="Genomic_DNA"/>
</dbReference>
<dbReference type="InParanoid" id="C1ECB3"/>
<keyword evidence="2" id="KW-0472">Membrane</keyword>
<proteinExistence type="predicted"/>
<dbReference type="GeneID" id="8246161"/>
<dbReference type="AlphaFoldDB" id="C1ECB3"/>
<reference evidence="3 4" key="1">
    <citation type="journal article" date="2009" name="Science">
        <title>Green evolution and dynamic adaptations revealed by genomes of the marine picoeukaryotes Micromonas.</title>
        <authorList>
            <person name="Worden A.Z."/>
            <person name="Lee J.H."/>
            <person name="Mock T."/>
            <person name="Rouze P."/>
            <person name="Simmons M.P."/>
            <person name="Aerts A.L."/>
            <person name="Allen A.E."/>
            <person name="Cuvelier M.L."/>
            <person name="Derelle E."/>
            <person name="Everett M.V."/>
            <person name="Foulon E."/>
            <person name="Grimwood J."/>
            <person name="Gundlach H."/>
            <person name="Henrissat B."/>
            <person name="Napoli C."/>
            <person name="McDonald S.M."/>
            <person name="Parker M.S."/>
            <person name="Rombauts S."/>
            <person name="Salamov A."/>
            <person name="Von Dassow P."/>
            <person name="Badger J.H."/>
            <person name="Coutinho P.M."/>
            <person name="Demir E."/>
            <person name="Dubchak I."/>
            <person name="Gentemann C."/>
            <person name="Eikrem W."/>
            <person name="Gready J.E."/>
            <person name="John U."/>
            <person name="Lanier W."/>
            <person name="Lindquist E.A."/>
            <person name="Lucas S."/>
            <person name="Mayer K.F."/>
            <person name="Moreau H."/>
            <person name="Not F."/>
            <person name="Otillar R."/>
            <person name="Panaud O."/>
            <person name="Pangilinan J."/>
            <person name="Paulsen I."/>
            <person name="Piegu B."/>
            <person name="Poliakov A."/>
            <person name="Robbens S."/>
            <person name="Schmutz J."/>
            <person name="Toulza E."/>
            <person name="Wyss T."/>
            <person name="Zelensky A."/>
            <person name="Zhou K."/>
            <person name="Armbrust E.V."/>
            <person name="Bhattacharya D."/>
            <person name="Goodenough U.W."/>
            <person name="Van de Peer Y."/>
            <person name="Grigoriev I.V."/>
        </authorList>
    </citation>
    <scope>NUCLEOTIDE SEQUENCE [LARGE SCALE GENOMIC DNA]</scope>
    <source>
        <strain evidence="4">RCC299 / NOUM17</strain>
    </source>
</reference>
<keyword evidence="4" id="KW-1185">Reference proteome</keyword>
<feature type="region of interest" description="Disordered" evidence="1">
    <location>
        <begin position="50"/>
        <end position="89"/>
    </location>
</feature>
<organism evidence="3 4">
    <name type="scientific">Micromonas commoda (strain RCC299 / NOUM17 / CCMP2709)</name>
    <name type="common">Picoplanktonic green alga</name>
    <dbReference type="NCBI Taxonomy" id="296587"/>
    <lineage>
        <taxon>Eukaryota</taxon>
        <taxon>Viridiplantae</taxon>
        <taxon>Chlorophyta</taxon>
        <taxon>Mamiellophyceae</taxon>
        <taxon>Mamiellales</taxon>
        <taxon>Mamiellaceae</taxon>
        <taxon>Micromonas</taxon>
    </lineage>
</organism>
<dbReference type="PROSITE" id="PS50096">
    <property type="entry name" value="IQ"/>
    <property type="match status" value="1"/>
</dbReference>
<keyword evidence="2" id="KW-1133">Transmembrane helix</keyword>
<feature type="transmembrane region" description="Helical" evidence="2">
    <location>
        <begin position="97"/>
        <end position="113"/>
    </location>
</feature>
<sequence>MRTMWKYRRRISAGLLVALSSRPKAPPTDFEAMDDDASYAAVTMIQTNVRAHQIRKRKQKERDSNGASRDAPPTPVHGRTEETAARTEELDGWKRRAARAIALVLALLFVYVYRPMLWAVNVPSSLLAAIQRWILRPVARRLGFDLACCGGAVG</sequence>
<protein>
    <submittedName>
        <fullName evidence="3">Uncharacterized protein</fullName>
    </submittedName>
</protein>
<dbReference type="KEGG" id="mis:MICPUN_61358"/>
<evidence type="ECO:0000256" key="1">
    <source>
        <dbReference type="SAM" id="MobiDB-lite"/>
    </source>
</evidence>
<evidence type="ECO:0000256" key="2">
    <source>
        <dbReference type="SAM" id="Phobius"/>
    </source>
</evidence>
<gene>
    <name evidence="3" type="ORF">MICPUN_61358</name>
</gene>
<name>C1ECB3_MICCC</name>
<accession>C1ECB3</accession>
<dbReference type="Proteomes" id="UP000002009">
    <property type="component" value="Chromosome 9"/>
</dbReference>
<keyword evidence="2" id="KW-0812">Transmembrane</keyword>